<dbReference type="OrthoDB" id="1122028at2"/>
<sequence>MFQLTYQSKIAPELTIDEIENILIDARKKNHAREITGCLVYFEESIVQILEGEEEEVMALFSKIKSDSRHHTLDLLWEGPSKQRYFPKWDMALYAPVDDSQYYDSKDAFVTNMTLHADLSKKNDFCIIIFLVGS</sequence>
<dbReference type="InterPro" id="IPR007024">
    <property type="entry name" value="BLUF_domain"/>
</dbReference>
<evidence type="ECO:0000259" key="1">
    <source>
        <dbReference type="PROSITE" id="PS50925"/>
    </source>
</evidence>
<dbReference type="GO" id="GO:0009882">
    <property type="term" value="F:blue light photoreceptor activity"/>
    <property type="evidence" value="ECO:0007669"/>
    <property type="project" value="InterPro"/>
</dbReference>
<dbReference type="GO" id="GO:0071949">
    <property type="term" value="F:FAD binding"/>
    <property type="evidence" value="ECO:0007669"/>
    <property type="project" value="InterPro"/>
</dbReference>
<dbReference type="SUPFAM" id="SSF54975">
    <property type="entry name" value="Acylphosphatase/BLUF domain-like"/>
    <property type="match status" value="1"/>
</dbReference>
<protein>
    <submittedName>
        <fullName evidence="2">FAD-dependent sensor of blue light</fullName>
    </submittedName>
</protein>
<proteinExistence type="predicted"/>
<organism evidence="2 3">
    <name type="scientific">Maribacter spongiicola</name>
    <dbReference type="NCBI Taxonomy" id="1206753"/>
    <lineage>
        <taxon>Bacteria</taxon>
        <taxon>Pseudomonadati</taxon>
        <taxon>Bacteroidota</taxon>
        <taxon>Flavobacteriia</taxon>
        <taxon>Flavobacteriales</taxon>
        <taxon>Flavobacteriaceae</taxon>
        <taxon>Maribacter</taxon>
    </lineage>
</organism>
<dbReference type="Pfam" id="PF04940">
    <property type="entry name" value="BLUF"/>
    <property type="match status" value="1"/>
</dbReference>
<name>A0A4R7JYR3_9FLAO</name>
<gene>
    <name evidence="2" type="ORF">CLV90_2782</name>
</gene>
<feature type="domain" description="BLUF" evidence="1">
    <location>
        <begin position="1"/>
        <end position="92"/>
    </location>
</feature>
<comment type="caution">
    <text evidence="2">The sequence shown here is derived from an EMBL/GenBank/DDBJ whole genome shotgun (WGS) entry which is preliminary data.</text>
</comment>
<dbReference type="SMART" id="SM01034">
    <property type="entry name" value="BLUF"/>
    <property type="match status" value="1"/>
</dbReference>
<dbReference type="RefSeq" id="WP_133688055.1">
    <property type="nucleotide sequence ID" value="NZ_SOAY01000012.1"/>
</dbReference>
<dbReference type="Proteomes" id="UP000294749">
    <property type="component" value="Unassembled WGS sequence"/>
</dbReference>
<accession>A0A4R7JYR3</accession>
<dbReference type="InterPro" id="IPR036046">
    <property type="entry name" value="Acylphosphatase-like_dom_sf"/>
</dbReference>
<reference evidence="2 3" key="1">
    <citation type="submission" date="2019-03" db="EMBL/GenBank/DDBJ databases">
        <title>Genomic Encyclopedia of Archaeal and Bacterial Type Strains, Phase II (KMG-II): from individual species to whole genera.</title>
        <authorList>
            <person name="Goeker M."/>
        </authorList>
    </citation>
    <scope>NUCLEOTIDE SEQUENCE [LARGE SCALE GENOMIC DNA]</scope>
    <source>
        <strain evidence="2 3">DSM 25233</strain>
    </source>
</reference>
<dbReference type="EMBL" id="SOAY01000012">
    <property type="protein sequence ID" value="TDT43660.1"/>
    <property type="molecule type" value="Genomic_DNA"/>
</dbReference>
<evidence type="ECO:0000313" key="2">
    <source>
        <dbReference type="EMBL" id="TDT43660.1"/>
    </source>
</evidence>
<evidence type="ECO:0000313" key="3">
    <source>
        <dbReference type="Proteomes" id="UP000294749"/>
    </source>
</evidence>
<keyword evidence="3" id="KW-1185">Reference proteome</keyword>
<dbReference type="AlphaFoldDB" id="A0A4R7JYR3"/>
<dbReference type="PROSITE" id="PS50925">
    <property type="entry name" value="BLUF"/>
    <property type="match status" value="1"/>
</dbReference>
<dbReference type="Gene3D" id="3.30.70.100">
    <property type="match status" value="1"/>
</dbReference>